<gene>
    <name evidence="3" type="ORF">K435DRAFT_778918</name>
    <name evidence="2" type="ORF">K435DRAFT_780821</name>
</gene>
<name>A0A4S8M0K4_DENBC</name>
<proteinExistence type="predicted"/>
<feature type="signal peptide" evidence="1">
    <location>
        <begin position="1"/>
        <end position="24"/>
    </location>
</feature>
<organism evidence="3 4">
    <name type="scientific">Dendrothele bispora (strain CBS 962.96)</name>
    <dbReference type="NCBI Taxonomy" id="1314807"/>
    <lineage>
        <taxon>Eukaryota</taxon>
        <taxon>Fungi</taxon>
        <taxon>Dikarya</taxon>
        <taxon>Basidiomycota</taxon>
        <taxon>Agaricomycotina</taxon>
        <taxon>Agaricomycetes</taxon>
        <taxon>Agaricomycetidae</taxon>
        <taxon>Agaricales</taxon>
        <taxon>Agaricales incertae sedis</taxon>
        <taxon>Dendrothele</taxon>
    </lineage>
</organism>
<dbReference type="AlphaFoldDB" id="A0A4S8M0K4"/>
<evidence type="ECO:0000313" key="2">
    <source>
        <dbReference type="EMBL" id="THU91244.1"/>
    </source>
</evidence>
<reference evidence="3 4" key="1">
    <citation type="journal article" date="2019" name="Nat. Ecol. Evol.">
        <title>Megaphylogeny resolves global patterns of mushroom evolution.</title>
        <authorList>
            <person name="Varga T."/>
            <person name="Krizsan K."/>
            <person name="Foldi C."/>
            <person name="Dima B."/>
            <person name="Sanchez-Garcia M."/>
            <person name="Sanchez-Ramirez S."/>
            <person name="Szollosi G.J."/>
            <person name="Szarkandi J.G."/>
            <person name="Papp V."/>
            <person name="Albert L."/>
            <person name="Andreopoulos W."/>
            <person name="Angelini C."/>
            <person name="Antonin V."/>
            <person name="Barry K.W."/>
            <person name="Bougher N.L."/>
            <person name="Buchanan P."/>
            <person name="Buyck B."/>
            <person name="Bense V."/>
            <person name="Catcheside P."/>
            <person name="Chovatia M."/>
            <person name="Cooper J."/>
            <person name="Damon W."/>
            <person name="Desjardin D."/>
            <person name="Finy P."/>
            <person name="Geml J."/>
            <person name="Haridas S."/>
            <person name="Hughes K."/>
            <person name="Justo A."/>
            <person name="Karasinski D."/>
            <person name="Kautmanova I."/>
            <person name="Kiss B."/>
            <person name="Kocsube S."/>
            <person name="Kotiranta H."/>
            <person name="LaButti K.M."/>
            <person name="Lechner B.E."/>
            <person name="Liimatainen K."/>
            <person name="Lipzen A."/>
            <person name="Lukacs Z."/>
            <person name="Mihaltcheva S."/>
            <person name="Morgado L.N."/>
            <person name="Niskanen T."/>
            <person name="Noordeloos M.E."/>
            <person name="Ohm R.A."/>
            <person name="Ortiz-Santana B."/>
            <person name="Ovrebo C."/>
            <person name="Racz N."/>
            <person name="Riley R."/>
            <person name="Savchenko A."/>
            <person name="Shiryaev A."/>
            <person name="Soop K."/>
            <person name="Spirin V."/>
            <person name="Szebenyi C."/>
            <person name="Tomsovsky M."/>
            <person name="Tulloss R.E."/>
            <person name="Uehling J."/>
            <person name="Grigoriev I.V."/>
            <person name="Vagvolgyi C."/>
            <person name="Papp T."/>
            <person name="Martin F.M."/>
            <person name="Miettinen O."/>
            <person name="Hibbett D.S."/>
            <person name="Nagy L.G."/>
        </authorList>
    </citation>
    <scope>NUCLEOTIDE SEQUENCE [LARGE SCALE GENOMIC DNA]</scope>
    <source>
        <strain evidence="3 4">CBS 962.96</strain>
    </source>
</reference>
<keyword evidence="1" id="KW-0732">Signal</keyword>
<keyword evidence="4" id="KW-1185">Reference proteome</keyword>
<accession>A0A4S8M0K4</accession>
<protein>
    <recommendedName>
        <fullName evidence="5">Hydrophobin</fullName>
    </recommendedName>
</protein>
<dbReference type="Proteomes" id="UP000297245">
    <property type="component" value="Unassembled WGS sequence"/>
</dbReference>
<sequence>MYASKLFTTVTGILFLLSLAGVNAQSCTTDDDGPGNFICCEIGIDSPNAQCRTPTSDIVCIKPPTPGK</sequence>
<evidence type="ECO:0000313" key="4">
    <source>
        <dbReference type="Proteomes" id="UP000297245"/>
    </source>
</evidence>
<dbReference type="EMBL" id="ML179311">
    <property type="protein sequence ID" value="THU91244.1"/>
    <property type="molecule type" value="Genomic_DNA"/>
</dbReference>
<evidence type="ECO:0008006" key="5">
    <source>
        <dbReference type="Google" id="ProtNLM"/>
    </source>
</evidence>
<dbReference type="EMBL" id="ML179196">
    <property type="protein sequence ID" value="THU95584.1"/>
    <property type="molecule type" value="Genomic_DNA"/>
</dbReference>
<evidence type="ECO:0000313" key="3">
    <source>
        <dbReference type="EMBL" id="THU95584.1"/>
    </source>
</evidence>
<evidence type="ECO:0000256" key="1">
    <source>
        <dbReference type="SAM" id="SignalP"/>
    </source>
</evidence>
<feature type="chain" id="PRO_5040598047" description="Hydrophobin" evidence="1">
    <location>
        <begin position="25"/>
        <end position="68"/>
    </location>
</feature>